<evidence type="ECO:0000256" key="2">
    <source>
        <dbReference type="ARBA" id="ARBA00022801"/>
    </source>
</evidence>
<evidence type="ECO:0000256" key="1">
    <source>
        <dbReference type="ARBA" id="ARBA00022741"/>
    </source>
</evidence>
<dbReference type="SMART" id="SM00490">
    <property type="entry name" value="HELICc"/>
    <property type="match status" value="1"/>
</dbReference>
<dbReference type="InterPro" id="IPR001650">
    <property type="entry name" value="Helicase_C-like"/>
</dbReference>
<dbReference type="SMART" id="SM00487">
    <property type="entry name" value="DEXDc"/>
    <property type="match status" value="1"/>
</dbReference>
<feature type="domain" description="Helicase ATP-binding" evidence="6">
    <location>
        <begin position="115"/>
        <end position="289"/>
    </location>
</feature>
<dbReference type="Gene3D" id="3.40.50.300">
    <property type="entry name" value="P-loop containing nucleotide triphosphate hydrolases"/>
    <property type="match status" value="1"/>
</dbReference>
<dbReference type="Pfam" id="PF13020">
    <property type="entry name" value="NOV_C"/>
    <property type="match status" value="1"/>
</dbReference>
<dbReference type="Proteomes" id="UP000297244">
    <property type="component" value="Unassembled WGS sequence"/>
</dbReference>
<comment type="caution">
    <text evidence="8">The sequence shown here is derived from an EMBL/GenBank/DDBJ whole genome shotgun (WGS) entry which is preliminary data.</text>
</comment>
<name>A0ABY2K5U8_9DEIN</name>
<proteinExistence type="predicted"/>
<evidence type="ECO:0000313" key="8">
    <source>
        <dbReference type="EMBL" id="TFU15986.1"/>
    </source>
</evidence>
<dbReference type="Gene3D" id="3.40.50.10810">
    <property type="entry name" value="Tandem AAA-ATPase domain"/>
    <property type="match status" value="1"/>
</dbReference>
<dbReference type="InterPro" id="IPR027417">
    <property type="entry name" value="P-loop_NTPase"/>
</dbReference>
<keyword evidence="1" id="KW-0547">Nucleotide-binding</keyword>
<dbReference type="EMBL" id="SKBL01000010">
    <property type="protein sequence ID" value="TFU15986.1"/>
    <property type="molecule type" value="Genomic_DNA"/>
</dbReference>
<dbReference type="Pfam" id="PF00271">
    <property type="entry name" value="Helicase_C"/>
    <property type="match status" value="1"/>
</dbReference>
<evidence type="ECO:0000256" key="4">
    <source>
        <dbReference type="ARBA" id="ARBA00022840"/>
    </source>
</evidence>
<dbReference type="InterPro" id="IPR024975">
    <property type="entry name" value="NOV_C"/>
</dbReference>
<keyword evidence="4" id="KW-0067">ATP-binding</keyword>
<keyword evidence="9" id="KW-1185">Reference proteome</keyword>
<reference evidence="8 9" key="1">
    <citation type="submission" date="2019-03" db="EMBL/GenBank/DDBJ databases">
        <title>Thermus tengchongensis species for the arsenic transformation mechanism.</title>
        <authorList>
            <person name="Yuan G.C."/>
        </authorList>
    </citation>
    <scope>NUCLEOTIDE SEQUENCE [LARGE SCALE GENOMIC DNA]</scope>
    <source>
        <strain evidence="8 9">15Y</strain>
    </source>
</reference>
<sequence length="1161" mass="132832">MRLEDLCPGLFLKGLLPQALVEVVAVERMGSGAVNLTYRTLEGHVGSRLLLAEEARALEALEGAPSWPFDGDGALFRLAAEAHRLKLAYLFDPLLAVHTSEVEPLPHQILAVYEVMLRRNPLRFLLADDPGAGKTVMTGLLIKELMVRGDVRRCLIVAPGSLLEQWQEELQGRFQLPFEILTGERIAHARTGNPFLEADLLIARLDKLARDEALQAKLAHPENRYDLVVVDEAHKLWASVFGNEVRYTKRYHLGQRLSRLTRHLLFLTATPHNGKEEEFQLFLALLDPDRFAGRFRAGVHRSDISDLMLRRQKEDLLRMDGTPLFPERRAYTVAYRLSPEEEALYREVTDYVRQEWGRAELLPDRRRGAAVGFALTLLQRRLASSPEAIYQSLKRRRERLEARQARVRWGEALLPEDLEALDADQPEWANLEDLPEEEQLRLEEALLGEATAARSLKELQAEVETLKRLEALALEVRNRGEDTKWRELRSLLEALFGRSADPGRRKLVVFTEHRDTLRYLEKRVGDYLGPERVVAIHGGLSREERRRLQARFLEDPRVQVLLATDAAGEGINLQRAHLMVNYDLPWNPNRLEQRFGRIHRIGQTEVCHLWNLVAEGTREGEVYRRLLDKLEEARKALGGRVFDVLGRLQFGGKPLKDLLLEAIRYGDRPEVRARLQEAVEGAVDPEALKALLEERALAREVLDRARVLRVREEMERAEARRLQPHYVASFFLEAFRRLGGGARERESGRYEITHLPARVRERMRQVAKGHVPEGYERVTFDKGRLNLPGRPPAVLVGPGHPLFEAVLDLTLEAHQGLLRQGAVLVDEADLGTVPRVLFLLEHALEGGKEGGVLSRRVFYLEVHPTGEIRPLPDAPHLDYRPLRPEEPAPQDLLARPELAWVRGDLARKALEYAAERLVPEHLKAVREERERWVEKAKAEVQTRLVHEIAYWDRRAQELKEKEAKGQRNAKLNWQEAQKRADEFRERLEKRMKELDLEAQVFAKPPILLGGAVVVPKGLLERLLGEPPSRESLPKDTQAAAARARAIVMEVERRLGFEPVDRELERLGYDIESRDPKTGRLRFIEVKGRVAGADTITVTRNEILTALNKPEDFILALVVFQEDGSHQVRYVRRPFNREPDFGVTSVNYSFAELFARGEEPWK</sequence>
<dbReference type="InterPro" id="IPR057342">
    <property type="entry name" value="DEXDc_RapA"/>
</dbReference>
<dbReference type="InterPro" id="IPR049730">
    <property type="entry name" value="SNF2/RAD54-like_C"/>
</dbReference>
<dbReference type="PANTHER" id="PTHR10799">
    <property type="entry name" value="SNF2/RAD54 HELICASE FAMILY"/>
    <property type="match status" value="1"/>
</dbReference>
<dbReference type="InterPro" id="IPR000330">
    <property type="entry name" value="SNF2_N"/>
</dbReference>
<accession>A0ABY2K5U8</accession>
<dbReference type="PROSITE" id="PS51194">
    <property type="entry name" value="HELICASE_CTER"/>
    <property type="match status" value="1"/>
</dbReference>
<dbReference type="InterPro" id="IPR014001">
    <property type="entry name" value="Helicase_ATP-bd"/>
</dbReference>
<dbReference type="CDD" id="cd18793">
    <property type="entry name" value="SF2_C_SNF"/>
    <property type="match status" value="1"/>
</dbReference>
<dbReference type="PROSITE" id="PS51192">
    <property type="entry name" value="HELICASE_ATP_BIND_1"/>
    <property type="match status" value="1"/>
</dbReference>
<keyword evidence="5" id="KW-0175">Coiled coil</keyword>
<dbReference type="InterPro" id="IPR038718">
    <property type="entry name" value="SNF2-like_sf"/>
</dbReference>
<dbReference type="CDD" id="cd18011">
    <property type="entry name" value="DEXDc_RapA"/>
    <property type="match status" value="1"/>
</dbReference>
<evidence type="ECO:0000313" key="9">
    <source>
        <dbReference type="Proteomes" id="UP000297244"/>
    </source>
</evidence>
<dbReference type="SUPFAM" id="SSF52540">
    <property type="entry name" value="P-loop containing nucleoside triphosphate hydrolases"/>
    <property type="match status" value="2"/>
</dbReference>
<feature type="coiled-coil region" evidence="5">
    <location>
        <begin position="449"/>
        <end position="479"/>
    </location>
</feature>
<keyword evidence="2" id="KW-0378">Hydrolase</keyword>
<dbReference type="Pfam" id="PF00176">
    <property type="entry name" value="SNF2-rel_dom"/>
    <property type="match status" value="1"/>
</dbReference>
<evidence type="ECO:0000256" key="5">
    <source>
        <dbReference type="SAM" id="Coils"/>
    </source>
</evidence>
<evidence type="ECO:0000259" key="7">
    <source>
        <dbReference type="PROSITE" id="PS51194"/>
    </source>
</evidence>
<protein>
    <submittedName>
        <fullName evidence="8">DUF3883 domain-containing protein</fullName>
    </submittedName>
</protein>
<evidence type="ECO:0000259" key="6">
    <source>
        <dbReference type="PROSITE" id="PS51192"/>
    </source>
</evidence>
<feature type="domain" description="Helicase C-terminal" evidence="7">
    <location>
        <begin position="487"/>
        <end position="649"/>
    </location>
</feature>
<dbReference type="RefSeq" id="WP_135343463.1">
    <property type="nucleotide sequence ID" value="NZ_ML214246.1"/>
</dbReference>
<keyword evidence="3" id="KW-0347">Helicase</keyword>
<evidence type="ECO:0000256" key="3">
    <source>
        <dbReference type="ARBA" id="ARBA00022806"/>
    </source>
</evidence>
<organism evidence="8 9">
    <name type="scientific">Thermus tengchongensis</name>
    <dbReference type="NCBI Taxonomy" id="1214928"/>
    <lineage>
        <taxon>Bacteria</taxon>
        <taxon>Thermotogati</taxon>
        <taxon>Deinococcota</taxon>
        <taxon>Deinococci</taxon>
        <taxon>Thermales</taxon>
        <taxon>Thermaceae</taxon>
        <taxon>Thermus</taxon>
    </lineage>
</organism>
<gene>
    <name evidence="8" type="ORF">E0489_07475</name>
</gene>